<evidence type="ECO:0000256" key="6">
    <source>
        <dbReference type="SAM" id="MobiDB-lite"/>
    </source>
</evidence>
<evidence type="ECO:0000256" key="7">
    <source>
        <dbReference type="SAM" id="Phobius"/>
    </source>
</evidence>
<feature type="compositionally biased region" description="Low complexity" evidence="6">
    <location>
        <begin position="389"/>
        <end position="403"/>
    </location>
</feature>
<dbReference type="RefSeq" id="XP_040789105.1">
    <property type="nucleotide sequence ID" value="XM_040933553.1"/>
</dbReference>
<evidence type="ECO:0000313" key="9">
    <source>
        <dbReference type="EMBL" id="KAF1846542.1"/>
    </source>
</evidence>
<dbReference type="GO" id="GO:0016020">
    <property type="term" value="C:membrane"/>
    <property type="evidence" value="ECO:0007669"/>
    <property type="project" value="UniProtKB-SubCell"/>
</dbReference>
<feature type="domain" description="Rhodopsin" evidence="8">
    <location>
        <begin position="38"/>
        <end position="275"/>
    </location>
</feature>
<evidence type="ECO:0000256" key="1">
    <source>
        <dbReference type="ARBA" id="ARBA00004141"/>
    </source>
</evidence>
<feature type="transmembrane region" description="Helical" evidence="7">
    <location>
        <begin position="134"/>
        <end position="156"/>
    </location>
</feature>
<keyword evidence="4 7" id="KW-0472">Membrane</keyword>
<dbReference type="PANTHER" id="PTHR33048">
    <property type="entry name" value="PTH11-LIKE INTEGRAL MEMBRANE PROTEIN (AFU_ORTHOLOGUE AFUA_5G11245)"/>
    <property type="match status" value="1"/>
</dbReference>
<feature type="transmembrane region" description="Helical" evidence="7">
    <location>
        <begin position="20"/>
        <end position="41"/>
    </location>
</feature>
<dbReference type="Pfam" id="PF20684">
    <property type="entry name" value="Fung_rhodopsin"/>
    <property type="match status" value="1"/>
</dbReference>
<dbReference type="Proteomes" id="UP000800039">
    <property type="component" value="Unassembled WGS sequence"/>
</dbReference>
<feature type="region of interest" description="Disordered" evidence="6">
    <location>
        <begin position="288"/>
        <end position="323"/>
    </location>
</feature>
<evidence type="ECO:0000256" key="2">
    <source>
        <dbReference type="ARBA" id="ARBA00022692"/>
    </source>
</evidence>
<gene>
    <name evidence="9" type="ORF">K460DRAFT_367295</name>
</gene>
<dbReference type="InterPro" id="IPR049326">
    <property type="entry name" value="Rhodopsin_dom_fungi"/>
</dbReference>
<feature type="compositionally biased region" description="Basic and acidic residues" evidence="6">
    <location>
        <begin position="349"/>
        <end position="358"/>
    </location>
</feature>
<dbReference type="GeneID" id="63850804"/>
<dbReference type="PANTHER" id="PTHR33048:SF160">
    <property type="entry name" value="SAT4 FAMILY MEMBRANE PROTEIN"/>
    <property type="match status" value="1"/>
</dbReference>
<dbReference type="OrthoDB" id="5283415at2759"/>
<comment type="subcellular location">
    <subcellularLocation>
        <location evidence="1">Membrane</location>
        <topology evidence="1">Multi-pass membrane protein</topology>
    </subcellularLocation>
</comment>
<feature type="region of interest" description="Disordered" evidence="6">
    <location>
        <begin position="347"/>
        <end position="403"/>
    </location>
</feature>
<proteinExistence type="inferred from homology"/>
<dbReference type="AlphaFoldDB" id="A0A9P4GJ14"/>
<evidence type="ECO:0000259" key="8">
    <source>
        <dbReference type="Pfam" id="PF20684"/>
    </source>
</evidence>
<protein>
    <recommendedName>
        <fullName evidence="8">Rhodopsin domain-containing protein</fullName>
    </recommendedName>
</protein>
<organism evidence="9 10">
    <name type="scientific">Cucurbitaria berberidis CBS 394.84</name>
    <dbReference type="NCBI Taxonomy" id="1168544"/>
    <lineage>
        <taxon>Eukaryota</taxon>
        <taxon>Fungi</taxon>
        <taxon>Dikarya</taxon>
        <taxon>Ascomycota</taxon>
        <taxon>Pezizomycotina</taxon>
        <taxon>Dothideomycetes</taxon>
        <taxon>Pleosporomycetidae</taxon>
        <taxon>Pleosporales</taxon>
        <taxon>Pleosporineae</taxon>
        <taxon>Cucurbitariaceae</taxon>
        <taxon>Cucurbitaria</taxon>
    </lineage>
</organism>
<dbReference type="InterPro" id="IPR052337">
    <property type="entry name" value="SAT4-like"/>
</dbReference>
<sequence length="403" mass="44460">MSAPAKPDMSGVDPGLQPALVALLYLFPAIALAVLLVRFWRKWKDHLLGGDDALIAVAWILTLGNSIIVHLYSVAMYTGYHAKDVPFKSIDMVYAAKLRYALGLEYNPCVCVVKASFLWSLYKLRSHNPWIKRAIVALQVINAVYMVSATVIGAVPCLPVKKAWNPHLPGSCYDPYLYVIGNISVVIITDFLVLLIPTWIIWDLQMPIKRKIITIAFLSLGFIVIAIGIARLLWLLGAFKGKSSSYSVESAYSAIESSVAIIGACGPTIKYILSRFIPYLRPSFERSSSKKSSGNAYGYGNQSNVNSSRRVRSQYNTGNTGYDDLDRISATNEDYEMKNDWRWQQGAVGRDDDAKSDEQIISDPNQGIMKSVEWTVDRGAVAGESAQDSPRASRPAASPAHIV</sequence>
<evidence type="ECO:0000313" key="10">
    <source>
        <dbReference type="Proteomes" id="UP000800039"/>
    </source>
</evidence>
<evidence type="ECO:0000256" key="3">
    <source>
        <dbReference type="ARBA" id="ARBA00022989"/>
    </source>
</evidence>
<feature type="transmembrane region" description="Helical" evidence="7">
    <location>
        <begin position="53"/>
        <end position="80"/>
    </location>
</feature>
<feature type="transmembrane region" description="Helical" evidence="7">
    <location>
        <begin position="100"/>
        <end position="122"/>
    </location>
</feature>
<keyword evidence="2 7" id="KW-0812">Transmembrane</keyword>
<feature type="transmembrane region" description="Helical" evidence="7">
    <location>
        <begin position="176"/>
        <end position="200"/>
    </location>
</feature>
<reference evidence="9" key="1">
    <citation type="submission" date="2020-01" db="EMBL/GenBank/DDBJ databases">
        <authorList>
            <consortium name="DOE Joint Genome Institute"/>
            <person name="Haridas S."/>
            <person name="Albert R."/>
            <person name="Binder M."/>
            <person name="Bloem J."/>
            <person name="Labutti K."/>
            <person name="Salamov A."/>
            <person name="Andreopoulos B."/>
            <person name="Baker S.E."/>
            <person name="Barry K."/>
            <person name="Bills G."/>
            <person name="Bluhm B.H."/>
            <person name="Cannon C."/>
            <person name="Castanera R."/>
            <person name="Culley D.E."/>
            <person name="Daum C."/>
            <person name="Ezra D."/>
            <person name="Gonzalez J.B."/>
            <person name="Henrissat B."/>
            <person name="Kuo A."/>
            <person name="Liang C."/>
            <person name="Lipzen A."/>
            <person name="Lutzoni F."/>
            <person name="Magnuson J."/>
            <person name="Mondo S."/>
            <person name="Nolan M."/>
            <person name="Ohm R."/>
            <person name="Pangilinan J."/>
            <person name="Park H.-J."/>
            <person name="Ramirez L."/>
            <person name="Alfaro M."/>
            <person name="Sun H."/>
            <person name="Tritt A."/>
            <person name="Yoshinaga Y."/>
            <person name="Zwiers L.-H."/>
            <person name="Turgeon B.G."/>
            <person name="Goodwin S.B."/>
            <person name="Spatafora J.W."/>
            <person name="Crous P.W."/>
            <person name="Grigoriev I.V."/>
        </authorList>
    </citation>
    <scope>NUCLEOTIDE SEQUENCE</scope>
    <source>
        <strain evidence="9">CBS 394.84</strain>
    </source>
</reference>
<comment type="similarity">
    <text evidence="5">Belongs to the SAT4 family.</text>
</comment>
<name>A0A9P4GJ14_9PLEO</name>
<comment type="caution">
    <text evidence="9">The sequence shown here is derived from an EMBL/GenBank/DDBJ whole genome shotgun (WGS) entry which is preliminary data.</text>
</comment>
<evidence type="ECO:0000256" key="4">
    <source>
        <dbReference type="ARBA" id="ARBA00023136"/>
    </source>
</evidence>
<keyword evidence="3 7" id="KW-1133">Transmembrane helix</keyword>
<evidence type="ECO:0000256" key="5">
    <source>
        <dbReference type="ARBA" id="ARBA00038359"/>
    </source>
</evidence>
<feature type="transmembrane region" description="Helical" evidence="7">
    <location>
        <begin position="212"/>
        <end position="234"/>
    </location>
</feature>
<keyword evidence="10" id="KW-1185">Reference proteome</keyword>
<accession>A0A9P4GJ14</accession>
<dbReference type="EMBL" id="ML976616">
    <property type="protein sequence ID" value="KAF1846542.1"/>
    <property type="molecule type" value="Genomic_DNA"/>
</dbReference>